<keyword evidence="2 3" id="KW-0378">Hydrolase</keyword>
<accession>A0A2J6PG59</accession>
<dbReference type="GO" id="GO:0016787">
    <property type="term" value="F:hydrolase activity"/>
    <property type="evidence" value="ECO:0007669"/>
    <property type="project" value="UniProtKB-KW"/>
</dbReference>
<evidence type="ECO:0000256" key="3">
    <source>
        <dbReference type="RuleBase" id="RU361235"/>
    </source>
</evidence>
<dbReference type="STRING" id="1745343.A0A2J6PG59"/>
<proteinExistence type="inferred from homology"/>
<dbReference type="PROSITE" id="PS00122">
    <property type="entry name" value="CARBOXYLESTERASE_B_1"/>
    <property type="match status" value="1"/>
</dbReference>
<organism evidence="5 6">
    <name type="scientific">Hyaloscypha hepaticicola</name>
    <dbReference type="NCBI Taxonomy" id="2082293"/>
    <lineage>
        <taxon>Eukaryota</taxon>
        <taxon>Fungi</taxon>
        <taxon>Dikarya</taxon>
        <taxon>Ascomycota</taxon>
        <taxon>Pezizomycotina</taxon>
        <taxon>Leotiomycetes</taxon>
        <taxon>Helotiales</taxon>
        <taxon>Hyaloscyphaceae</taxon>
        <taxon>Hyaloscypha</taxon>
    </lineage>
</organism>
<dbReference type="PANTHER" id="PTHR11559">
    <property type="entry name" value="CARBOXYLESTERASE"/>
    <property type="match status" value="1"/>
</dbReference>
<dbReference type="OrthoDB" id="408631at2759"/>
<dbReference type="Gene3D" id="3.40.50.1820">
    <property type="entry name" value="alpha/beta hydrolase"/>
    <property type="match status" value="1"/>
</dbReference>
<dbReference type="InterPro" id="IPR002018">
    <property type="entry name" value="CarbesteraseB"/>
</dbReference>
<reference evidence="5 6" key="1">
    <citation type="submission" date="2016-05" db="EMBL/GenBank/DDBJ databases">
        <title>A degradative enzymes factory behind the ericoid mycorrhizal symbiosis.</title>
        <authorList>
            <consortium name="DOE Joint Genome Institute"/>
            <person name="Martino E."/>
            <person name="Morin E."/>
            <person name="Grelet G."/>
            <person name="Kuo A."/>
            <person name="Kohler A."/>
            <person name="Daghino S."/>
            <person name="Barry K."/>
            <person name="Choi C."/>
            <person name="Cichocki N."/>
            <person name="Clum A."/>
            <person name="Copeland A."/>
            <person name="Hainaut M."/>
            <person name="Haridas S."/>
            <person name="Labutti K."/>
            <person name="Lindquist E."/>
            <person name="Lipzen A."/>
            <person name="Khouja H.-R."/>
            <person name="Murat C."/>
            <person name="Ohm R."/>
            <person name="Olson A."/>
            <person name="Spatafora J."/>
            <person name="Veneault-Fourrey C."/>
            <person name="Henrissat B."/>
            <person name="Grigoriev I."/>
            <person name="Martin F."/>
            <person name="Perotto S."/>
        </authorList>
    </citation>
    <scope>NUCLEOTIDE SEQUENCE [LARGE SCALE GENOMIC DNA]</scope>
    <source>
        <strain evidence="5 6">UAMH 7357</strain>
    </source>
</reference>
<evidence type="ECO:0000313" key="5">
    <source>
        <dbReference type="EMBL" id="PMD12886.1"/>
    </source>
</evidence>
<keyword evidence="3" id="KW-0732">Signal</keyword>
<dbReference type="SUPFAM" id="SSF53474">
    <property type="entry name" value="alpha/beta-Hydrolases"/>
    <property type="match status" value="1"/>
</dbReference>
<dbReference type="InterPro" id="IPR029058">
    <property type="entry name" value="AB_hydrolase_fold"/>
</dbReference>
<feature type="domain" description="Carboxylesterase type B" evidence="4">
    <location>
        <begin position="38"/>
        <end position="530"/>
    </location>
</feature>
<evidence type="ECO:0000256" key="1">
    <source>
        <dbReference type="ARBA" id="ARBA00005964"/>
    </source>
</evidence>
<evidence type="ECO:0000259" key="4">
    <source>
        <dbReference type="Pfam" id="PF00135"/>
    </source>
</evidence>
<feature type="chain" id="PRO_5014208738" description="Carboxylic ester hydrolase" evidence="3">
    <location>
        <begin position="17"/>
        <end position="573"/>
    </location>
</feature>
<gene>
    <name evidence="5" type="ORF">NA56DRAFT_652158</name>
</gene>
<dbReference type="InterPro" id="IPR050309">
    <property type="entry name" value="Type-B_Carboxylest/Lipase"/>
</dbReference>
<dbReference type="Pfam" id="PF00135">
    <property type="entry name" value="COesterase"/>
    <property type="match status" value="1"/>
</dbReference>
<evidence type="ECO:0000256" key="2">
    <source>
        <dbReference type="ARBA" id="ARBA00022801"/>
    </source>
</evidence>
<keyword evidence="6" id="KW-1185">Reference proteome</keyword>
<sequence length="573" mass="61863">MLQAWNLLFVAGLSVAVSIPRSDGPIAKTQDAAYLGFTDTTYNVDIWTGIPYAKPPLGSLRLQPPEAYDADGTIIAQTLGNRCFEVGAPISPPGIVGGNSEDCLVLNIYTPGKSAGGKRWLNPSPPWPVMFYAHGGGFNQGSGNDYAGQSLVNHSVELKSPVIVVTINYRLSFFGFSAGTDAIANNALNLGLLDQRFAMQWVQDNIAAFGGDPGKVTIFGQSAGATSMGLQMTAYNGAPQDLFRGVILESGSPSDTLPTPMANWLVYQTAWDEVVAGVGCNGTSNVFKCVQGVDIALLSTVVNDVGAKAPLPSSIWPWQPVVDGKFIADFPSKLTAAGKFTKVPMIMGFTTDEVTYVIPDNLNIDTDAFIYGLAQAVLPFIPLSVFEEIAVLDPLSAFPDPDTTGGTEWKRLTEIASDLFERCPGREWIRNVTQFSHTWKYRWNAIIPAELAQAPYQHIVHAAEIPYVWGPSITPYINEPADLALSLQVQKGWISFASFLNPNTLGDLAPGVRWPRYQDHSQNVLVFQKPDGSGEQANGALGTPVGQGLHEEHDFDDRPVCDYFAANDAAFVH</sequence>
<dbReference type="AlphaFoldDB" id="A0A2J6PG59"/>
<dbReference type="InterPro" id="IPR019826">
    <property type="entry name" value="Carboxylesterase_B_AS"/>
</dbReference>
<dbReference type="Proteomes" id="UP000235672">
    <property type="component" value="Unassembled WGS sequence"/>
</dbReference>
<comment type="similarity">
    <text evidence="1 3">Belongs to the type-B carboxylesterase/lipase family.</text>
</comment>
<dbReference type="EMBL" id="KZ613540">
    <property type="protein sequence ID" value="PMD12886.1"/>
    <property type="molecule type" value="Genomic_DNA"/>
</dbReference>
<name>A0A2J6PG59_9HELO</name>
<feature type="signal peptide" evidence="3">
    <location>
        <begin position="1"/>
        <end position="16"/>
    </location>
</feature>
<dbReference type="EC" id="3.1.1.-" evidence="3"/>
<evidence type="ECO:0000313" key="6">
    <source>
        <dbReference type="Proteomes" id="UP000235672"/>
    </source>
</evidence>
<protein>
    <recommendedName>
        <fullName evidence="3">Carboxylic ester hydrolase</fullName>
        <ecNumber evidence="3">3.1.1.-</ecNumber>
    </recommendedName>
</protein>